<accession>A0A846RSW5</accession>
<gene>
    <name evidence="1" type="ORF">BJ994_002698</name>
</gene>
<dbReference type="EMBL" id="JAATJL010000001">
    <property type="protein sequence ID" value="NJC23622.1"/>
    <property type="molecule type" value="Genomic_DNA"/>
</dbReference>
<sequence length="53" mass="5913">MTPRRSNLRWNQRQAKLFLGLPGDRAEWIENSVAIDVFDVIAKASDLQVAAGS</sequence>
<organism evidence="1 2">
    <name type="scientific">Arthrobacter pigmenti</name>
    <dbReference type="NCBI Taxonomy" id="271432"/>
    <lineage>
        <taxon>Bacteria</taxon>
        <taxon>Bacillati</taxon>
        <taxon>Actinomycetota</taxon>
        <taxon>Actinomycetes</taxon>
        <taxon>Micrococcales</taxon>
        <taxon>Micrococcaceae</taxon>
        <taxon>Arthrobacter</taxon>
    </lineage>
</organism>
<dbReference type="Proteomes" id="UP000547458">
    <property type="component" value="Unassembled WGS sequence"/>
</dbReference>
<dbReference type="AlphaFoldDB" id="A0A846RSW5"/>
<protein>
    <submittedName>
        <fullName evidence="1">Uncharacterized protein</fullName>
    </submittedName>
</protein>
<name>A0A846RSW5_9MICC</name>
<keyword evidence="2" id="KW-1185">Reference proteome</keyword>
<evidence type="ECO:0000313" key="1">
    <source>
        <dbReference type="EMBL" id="NJC23622.1"/>
    </source>
</evidence>
<proteinExistence type="predicted"/>
<dbReference type="RefSeq" id="WP_167994875.1">
    <property type="nucleotide sequence ID" value="NZ_JAATJL010000001.1"/>
</dbReference>
<comment type="caution">
    <text evidence="1">The sequence shown here is derived from an EMBL/GenBank/DDBJ whole genome shotgun (WGS) entry which is preliminary data.</text>
</comment>
<reference evidence="1 2" key="1">
    <citation type="submission" date="2020-03" db="EMBL/GenBank/DDBJ databases">
        <title>Sequencing the genomes of 1000 actinobacteria strains.</title>
        <authorList>
            <person name="Klenk H.-P."/>
        </authorList>
    </citation>
    <scope>NUCLEOTIDE SEQUENCE [LARGE SCALE GENOMIC DNA]</scope>
    <source>
        <strain evidence="1 2">DSM 16403</strain>
    </source>
</reference>
<evidence type="ECO:0000313" key="2">
    <source>
        <dbReference type="Proteomes" id="UP000547458"/>
    </source>
</evidence>